<protein>
    <submittedName>
        <fullName evidence="1">Uncharacterized protein</fullName>
    </submittedName>
</protein>
<reference evidence="1 2" key="1">
    <citation type="submission" date="2020-11" db="EMBL/GenBank/DDBJ databases">
        <title>Amino acid is mineralized and recycled by bacteria in oceanic microbiome.</title>
        <authorList>
            <person name="Zheng L.Y."/>
        </authorList>
    </citation>
    <scope>NUCLEOTIDE SEQUENCE [LARGE SCALE GENOMIC DNA]</scope>
    <source>
        <strain evidence="1 2">A32-1</strain>
    </source>
</reference>
<dbReference type="KEGG" id="msf:IT882_12890"/>
<evidence type="ECO:0000313" key="1">
    <source>
        <dbReference type="EMBL" id="QPE04092.1"/>
    </source>
</evidence>
<name>A0A7S8MVQ0_9MICO</name>
<dbReference type="RefSeq" id="WP_195692183.1">
    <property type="nucleotide sequence ID" value="NZ_CP064760.1"/>
</dbReference>
<evidence type="ECO:0000313" key="2">
    <source>
        <dbReference type="Proteomes" id="UP000594480"/>
    </source>
</evidence>
<proteinExistence type="predicted"/>
<dbReference type="Proteomes" id="UP000594480">
    <property type="component" value="Chromosome"/>
</dbReference>
<accession>A0A7S8MVQ0</accession>
<organism evidence="1 2">
    <name type="scientific">Microbacterium schleiferi</name>
    <dbReference type="NCBI Taxonomy" id="69362"/>
    <lineage>
        <taxon>Bacteria</taxon>
        <taxon>Bacillati</taxon>
        <taxon>Actinomycetota</taxon>
        <taxon>Actinomycetes</taxon>
        <taxon>Micrococcales</taxon>
        <taxon>Microbacteriaceae</taxon>
        <taxon>Microbacterium</taxon>
    </lineage>
</organism>
<dbReference type="AlphaFoldDB" id="A0A7S8MVQ0"/>
<keyword evidence="2" id="KW-1185">Reference proteome</keyword>
<gene>
    <name evidence="1" type="ORF">IT882_12890</name>
</gene>
<sequence>MTPTPAQAWESCDWSGALALRQAQGYRGSRISLSVVGYDTGVRRVLSLLCPGFPDAQRR</sequence>
<dbReference type="EMBL" id="CP064760">
    <property type="protein sequence ID" value="QPE04092.1"/>
    <property type="molecule type" value="Genomic_DNA"/>
</dbReference>